<dbReference type="Proteomes" id="UP001217838">
    <property type="component" value="Unassembled WGS sequence"/>
</dbReference>
<dbReference type="RefSeq" id="WP_271998895.1">
    <property type="nucleotide sequence ID" value="NZ_JAQNDN010000007.1"/>
</dbReference>
<reference evidence="3 4" key="1">
    <citation type="submission" date="2022-11" db="EMBL/GenBank/DDBJ databases">
        <title>Minimal conservation of predation-associated metabolite biosynthetic gene clusters underscores biosynthetic potential of Myxococcota including descriptions for ten novel species: Archangium lansinium sp. nov., Myxococcus landrumus sp. nov., Nannocystis bai.</title>
        <authorList>
            <person name="Ahearne A."/>
            <person name="Stevens C."/>
            <person name="Dowd S."/>
        </authorList>
    </citation>
    <scope>NUCLEOTIDE SEQUENCE [LARGE SCALE GENOMIC DNA]</scope>
    <source>
        <strain evidence="3 4">NCELM</strain>
    </source>
</reference>
<evidence type="ECO:0000313" key="4">
    <source>
        <dbReference type="Proteomes" id="UP001217838"/>
    </source>
</evidence>
<evidence type="ECO:0000256" key="1">
    <source>
        <dbReference type="SAM" id="MobiDB-lite"/>
    </source>
</evidence>
<accession>A0ABT5B6P5</accession>
<feature type="signal peptide" evidence="2">
    <location>
        <begin position="1"/>
        <end position="23"/>
    </location>
</feature>
<feature type="chain" id="PRO_5046664510" evidence="2">
    <location>
        <begin position="24"/>
        <end position="348"/>
    </location>
</feature>
<gene>
    <name evidence="3" type="ORF">POL58_15690</name>
</gene>
<protein>
    <submittedName>
        <fullName evidence="3">Uncharacterized protein</fullName>
    </submittedName>
</protein>
<feature type="region of interest" description="Disordered" evidence="1">
    <location>
        <begin position="31"/>
        <end position="102"/>
    </location>
</feature>
<dbReference type="EMBL" id="JAQNDN010000007">
    <property type="protein sequence ID" value="MDC0669194.1"/>
    <property type="molecule type" value="Genomic_DNA"/>
</dbReference>
<keyword evidence="2" id="KW-0732">Signal</keyword>
<feature type="compositionally biased region" description="Low complexity" evidence="1">
    <location>
        <begin position="51"/>
        <end position="90"/>
    </location>
</feature>
<comment type="caution">
    <text evidence="3">The sequence shown here is derived from an EMBL/GenBank/DDBJ whole genome shotgun (WGS) entry which is preliminary data.</text>
</comment>
<organism evidence="3 4">
    <name type="scientific">Nannocystis radixulma</name>
    <dbReference type="NCBI Taxonomy" id="2995305"/>
    <lineage>
        <taxon>Bacteria</taxon>
        <taxon>Pseudomonadati</taxon>
        <taxon>Myxococcota</taxon>
        <taxon>Polyangia</taxon>
        <taxon>Nannocystales</taxon>
        <taxon>Nannocystaceae</taxon>
        <taxon>Nannocystis</taxon>
    </lineage>
</organism>
<proteinExistence type="predicted"/>
<name>A0ABT5B6P5_9BACT</name>
<sequence>MSLETLYRTVAGLCVLVSPLLLAGCTERPLGDEGTGTSGTSGSLPGDPSAGPDGSSITTPTTTATSVTTDPGTATGVTVTTEPPVLTTSVSATATDPGDTETFGDTFDATSGVGDILPPDAGSPSFGCDLWNNDCPAGQKCASFSQSGEAWDGSRCVDIAPNPGGLGDPCSVADHVFSGEDTCGEHMMCWEVDEQTLTGTCIAMCTGSEFDPSCPSETSCVSANDGFLIACIPDCDPLDPDTCGEDLCVFLPGENGNPPRFFCVVDAGEDPGQALDPCEFLNVCDPTLICVESVMVPQCDQTFLGCCIPFCDVTEPNICAELGLECVPLFVEGEAPGKETLGTCMPPP</sequence>
<evidence type="ECO:0000256" key="2">
    <source>
        <dbReference type="SAM" id="SignalP"/>
    </source>
</evidence>
<keyword evidence="4" id="KW-1185">Reference proteome</keyword>
<evidence type="ECO:0000313" key="3">
    <source>
        <dbReference type="EMBL" id="MDC0669194.1"/>
    </source>
</evidence>